<feature type="compositionally biased region" description="Polar residues" evidence="10">
    <location>
        <begin position="491"/>
        <end position="501"/>
    </location>
</feature>
<keyword evidence="11" id="KW-1133">Transmembrane helix</keyword>
<feature type="compositionally biased region" description="Basic and acidic residues" evidence="10">
    <location>
        <begin position="880"/>
        <end position="898"/>
    </location>
</feature>
<evidence type="ECO:0000256" key="6">
    <source>
        <dbReference type="ARBA" id="ARBA00023163"/>
    </source>
</evidence>
<evidence type="ECO:0000256" key="1">
    <source>
        <dbReference type="ARBA" id="ARBA00003182"/>
    </source>
</evidence>
<keyword evidence="15" id="KW-1185">Reference proteome</keyword>
<feature type="domain" description="TF-B3" evidence="12">
    <location>
        <begin position="224"/>
        <end position="326"/>
    </location>
</feature>
<dbReference type="Pfam" id="PF02362">
    <property type="entry name" value="B3"/>
    <property type="match status" value="1"/>
</dbReference>
<dbReference type="GO" id="GO:0006355">
    <property type="term" value="P:regulation of DNA-templated transcription"/>
    <property type="evidence" value="ECO:0007669"/>
    <property type="project" value="InterPro"/>
</dbReference>
<evidence type="ECO:0000256" key="8">
    <source>
        <dbReference type="ARBA" id="ARBA00023294"/>
    </source>
</evidence>
<dbReference type="GO" id="GO:0005634">
    <property type="term" value="C:nucleus"/>
    <property type="evidence" value="ECO:0007669"/>
    <property type="project" value="UniProtKB-SubCell"/>
</dbReference>
<evidence type="ECO:0000256" key="3">
    <source>
        <dbReference type="ARBA" id="ARBA00007853"/>
    </source>
</evidence>
<dbReference type="GO" id="GO:0003677">
    <property type="term" value="F:DNA binding"/>
    <property type="evidence" value="ECO:0007669"/>
    <property type="project" value="UniProtKB-KW"/>
</dbReference>
<reference evidence="14 15" key="1">
    <citation type="submission" date="2020-08" db="EMBL/GenBank/DDBJ databases">
        <title>Plant Genome Project.</title>
        <authorList>
            <person name="Zhang R.-G."/>
        </authorList>
    </citation>
    <scope>NUCLEOTIDE SEQUENCE [LARGE SCALE GENOMIC DNA]</scope>
    <source>
        <tissue evidence="14">Rhizome</tissue>
    </source>
</reference>
<feature type="compositionally biased region" description="Basic and acidic residues" evidence="10">
    <location>
        <begin position="7"/>
        <end position="22"/>
    </location>
</feature>
<comment type="similarity">
    <text evidence="3 9">Belongs to the ARF family.</text>
</comment>
<sequence length="1075" mass="119692">MRGPHWLKPDQPGRKSCRPRERQAWDPPLAGHLLRQCASASLAEAVRPGWDPITLPESRQYVVSSFLTFLLLLSSLQKNKGSRGVAAVSEVLMASSEVSVKGSCGGQVQSFSSACSEPHEGAATTGGFADANESLGFANDTLSVKESEDAMYTELWLACAGPLVTIPRVGEKVFYFPQGHIEQAEPDSDEVYAQVTLLPDKQDENTVENEAVPSPKPRPHVYSFCKTLTASDTSTHGGFSVLRRHADECLPPLDMSRQPPSQELVAKDLHGAEWRFRHIFRGQPRRHLLQSGWSVFVSSKRLVAGDAFIFLRGENGELRVGVRRAMRQLANVPSSVISSHSMHLGVLATAWHAVNTGTMFTVYYKPRTSPSEFIVSFDQYMESIKSNHSIGMRFKMRFEGEEAPEQRFTGTIVGINDADADRWPASKWKCLKVRWDETCSIPRPDRVSPWKIEPALTPLPLNPLQMSRPKKPRNSTFPHSQDTSFKKEGTSKITADPSQSHGAPRVLQGQEGMTLKSAFVDASESNKAPEYMMWSTYEGEKNEVSAQRRFGSDSLMHVNKHEQTCSVFQPLDSSGVPSFYEQASSDKNLLKIHFQDREAKHDYSPGLWSLMPPNSDFNMLECNLKASAQVAEVSYQKTGISRYDMQGGFSEHHDFVGDQYSPNWLGSLLPDSQVNNWLLPRVIKPQPMILSQHDVTKPQETSGYKLFGFNLNSSLLTSESVAPQNKSADILLPHVHPTAVLPLSLGFEANKQLELPVTEKFVGSSLTNGVPEKLVPVCPQASKHNQDKVHKQGIALGRSVDLTKFNGYEGLVAELDRMFDFEGALVSANKTWLVVYTDNEGDMMLVGDDPWNEFCNMVRKIFIYTHEEVQKMNPGTSNCRVEENPSASDERIAGEGTKEPAAAANTENSRGCPGSDMSLIIPYACLSPGWDMELNLFYSFAGIVVLLTKSLVGFLFFCALYKLRGHLPLETHPSAKVKLRRVAPRMFWRHQHLSSKGLRLSLAGHPQSWIIVLLSGHLSINTFPTHLTKERGTRMCGLPVKPTFTLRTQVRYIKAQEPNDWTIGVILVSLYITSD</sequence>
<comment type="subcellular location">
    <subcellularLocation>
        <location evidence="2 9">Nucleus</location>
    </subcellularLocation>
</comment>
<evidence type="ECO:0000256" key="9">
    <source>
        <dbReference type="RuleBase" id="RU004561"/>
    </source>
</evidence>
<comment type="subunit">
    <text evidence="9">Homodimers and heterodimers.</text>
</comment>
<dbReference type="Proteomes" id="UP000734854">
    <property type="component" value="Unassembled WGS sequence"/>
</dbReference>
<dbReference type="InterPro" id="IPR015300">
    <property type="entry name" value="DNA-bd_pseudobarrel_sf"/>
</dbReference>
<evidence type="ECO:0000256" key="7">
    <source>
        <dbReference type="ARBA" id="ARBA00023242"/>
    </source>
</evidence>
<keyword evidence="11" id="KW-0472">Membrane</keyword>
<feature type="region of interest" description="Disordered" evidence="10">
    <location>
        <begin position="1"/>
        <end position="22"/>
    </location>
</feature>
<keyword evidence="8 9" id="KW-0927">Auxin signaling pathway</keyword>
<dbReference type="InterPro" id="IPR033389">
    <property type="entry name" value="AUX/IAA_dom"/>
</dbReference>
<evidence type="ECO:0000313" key="14">
    <source>
        <dbReference type="EMBL" id="KAG6523635.1"/>
    </source>
</evidence>
<feature type="region of interest" description="Disordered" evidence="10">
    <location>
        <begin position="458"/>
        <end position="511"/>
    </location>
</feature>
<dbReference type="Gene3D" id="2.40.330.10">
    <property type="entry name" value="DNA-binding pseudobarrel domain"/>
    <property type="match status" value="1"/>
</dbReference>
<protein>
    <recommendedName>
        <fullName evidence="9">Auxin response factor</fullName>
    </recommendedName>
</protein>
<dbReference type="Gene3D" id="3.10.20.90">
    <property type="entry name" value="Phosphatidylinositol 3-kinase Catalytic Subunit, Chain A, domain 1"/>
    <property type="match status" value="1"/>
</dbReference>
<dbReference type="EMBL" id="JACMSC010000004">
    <property type="protein sequence ID" value="KAG6523635.1"/>
    <property type="molecule type" value="Genomic_DNA"/>
</dbReference>
<keyword evidence="11" id="KW-0812">Transmembrane</keyword>
<evidence type="ECO:0000256" key="4">
    <source>
        <dbReference type="ARBA" id="ARBA00023015"/>
    </source>
</evidence>
<evidence type="ECO:0000256" key="5">
    <source>
        <dbReference type="ARBA" id="ARBA00023125"/>
    </source>
</evidence>
<dbReference type="InterPro" id="IPR003340">
    <property type="entry name" value="B3_DNA-bd"/>
</dbReference>
<keyword evidence="5 9" id="KW-0238">DNA-binding</keyword>
<dbReference type="AlphaFoldDB" id="A0A8J5LNW3"/>
<name>A0A8J5LNW3_ZINOF</name>
<evidence type="ECO:0000256" key="11">
    <source>
        <dbReference type="SAM" id="Phobius"/>
    </source>
</evidence>
<dbReference type="FunFam" id="2.40.330.10:FF:000001">
    <property type="entry name" value="Auxin response factor"/>
    <property type="match status" value="1"/>
</dbReference>
<dbReference type="PANTHER" id="PTHR31384">
    <property type="entry name" value="AUXIN RESPONSE FACTOR 4-RELATED"/>
    <property type="match status" value="1"/>
</dbReference>
<dbReference type="FunFam" id="3.10.20.90:FF:000047">
    <property type="entry name" value="Auxin response factor"/>
    <property type="match status" value="1"/>
</dbReference>
<dbReference type="Gene3D" id="2.30.30.1040">
    <property type="match status" value="1"/>
</dbReference>
<feature type="domain" description="PB1" evidence="13">
    <location>
        <begin position="784"/>
        <end position="868"/>
    </location>
</feature>
<evidence type="ECO:0000256" key="10">
    <source>
        <dbReference type="SAM" id="MobiDB-lite"/>
    </source>
</evidence>
<dbReference type="SMART" id="SM01019">
    <property type="entry name" value="B3"/>
    <property type="match status" value="1"/>
</dbReference>
<evidence type="ECO:0000313" key="15">
    <source>
        <dbReference type="Proteomes" id="UP000734854"/>
    </source>
</evidence>
<dbReference type="PROSITE" id="PS50863">
    <property type="entry name" value="B3"/>
    <property type="match status" value="1"/>
</dbReference>
<dbReference type="FunFam" id="2.30.30.1040:FF:000001">
    <property type="entry name" value="Auxin response factor"/>
    <property type="match status" value="1"/>
</dbReference>
<proteinExistence type="inferred from homology"/>
<comment type="function">
    <text evidence="1 9">Auxin response factors (ARFs) are transcriptional factors that bind specifically to the DNA sequence 5'-TGTCTC-3' found in the auxin-responsive promoter elements (AuxREs).</text>
</comment>
<dbReference type="InterPro" id="IPR010525">
    <property type="entry name" value="ARF_dom"/>
</dbReference>
<organism evidence="14 15">
    <name type="scientific">Zingiber officinale</name>
    <name type="common">Ginger</name>
    <name type="synonym">Amomum zingiber</name>
    <dbReference type="NCBI Taxonomy" id="94328"/>
    <lineage>
        <taxon>Eukaryota</taxon>
        <taxon>Viridiplantae</taxon>
        <taxon>Streptophyta</taxon>
        <taxon>Embryophyta</taxon>
        <taxon>Tracheophyta</taxon>
        <taxon>Spermatophyta</taxon>
        <taxon>Magnoliopsida</taxon>
        <taxon>Liliopsida</taxon>
        <taxon>Zingiberales</taxon>
        <taxon>Zingiberaceae</taxon>
        <taxon>Zingiber</taxon>
    </lineage>
</organism>
<comment type="caution">
    <text evidence="14">The sequence shown here is derived from an EMBL/GenBank/DDBJ whole genome shotgun (WGS) entry which is preliminary data.</text>
</comment>
<feature type="region of interest" description="Disordered" evidence="10">
    <location>
        <begin position="874"/>
        <end position="909"/>
    </location>
</feature>
<dbReference type="PANTHER" id="PTHR31384:SF79">
    <property type="entry name" value="AUXIN RESPONSE FACTOR 2"/>
    <property type="match status" value="1"/>
</dbReference>
<dbReference type="Pfam" id="PF06507">
    <property type="entry name" value="ARF_AD"/>
    <property type="match status" value="1"/>
</dbReference>
<dbReference type="Pfam" id="PF02309">
    <property type="entry name" value="AUX_IAA"/>
    <property type="match status" value="1"/>
</dbReference>
<dbReference type="CDD" id="cd10017">
    <property type="entry name" value="B3_DNA"/>
    <property type="match status" value="1"/>
</dbReference>
<dbReference type="InterPro" id="IPR053793">
    <property type="entry name" value="PB1-like"/>
</dbReference>
<dbReference type="InterPro" id="IPR044835">
    <property type="entry name" value="ARF_plant"/>
</dbReference>
<keyword evidence="7 9" id="KW-0539">Nucleus</keyword>
<evidence type="ECO:0000256" key="2">
    <source>
        <dbReference type="ARBA" id="ARBA00004123"/>
    </source>
</evidence>
<accession>A0A8J5LNW3</accession>
<feature type="compositionally biased region" description="Polar residues" evidence="10">
    <location>
        <begin position="474"/>
        <end position="483"/>
    </location>
</feature>
<dbReference type="GO" id="GO:0009734">
    <property type="term" value="P:auxin-activated signaling pathway"/>
    <property type="evidence" value="ECO:0007669"/>
    <property type="project" value="UniProtKB-KW"/>
</dbReference>
<gene>
    <name evidence="14" type="ORF">ZIOFF_013500</name>
</gene>
<feature type="transmembrane region" description="Helical" evidence="11">
    <location>
        <begin position="936"/>
        <end position="961"/>
    </location>
</feature>
<evidence type="ECO:0000259" key="13">
    <source>
        <dbReference type="PROSITE" id="PS51745"/>
    </source>
</evidence>
<dbReference type="SUPFAM" id="SSF54277">
    <property type="entry name" value="CAD &amp; PB1 domains"/>
    <property type="match status" value="1"/>
</dbReference>
<keyword evidence="6 9" id="KW-0804">Transcription</keyword>
<dbReference type="PROSITE" id="PS51745">
    <property type="entry name" value="PB1"/>
    <property type="match status" value="1"/>
</dbReference>
<dbReference type="SUPFAM" id="SSF101936">
    <property type="entry name" value="DNA-binding pseudobarrel domain"/>
    <property type="match status" value="1"/>
</dbReference>
<keyword evidence="4 9" id="KW-0805">Transcription regulation</keyword>
<evidence type="ECO:0000259" key="12">
    <source>
        <dbReference type="PROSITE" id="PS50863"/>
    </source>
</evidence>